<protein>
    <submittedName>
        <fullName evidence="1">Uncharacterized protein</fullName>
    </submittedName>
</protein>
<comment type="caution">
    <text evidence="1">The sequence shown here is derived from an EMBL/GenBank/DDBJ whole genome shotgun (WGS) entry which is preliminary data.</text>
</comment>
<gene>
    <name evidence="1" type="ORF">BDD26_2443</name>
</gene>
<sequence length="52" mass="5778">MSVENGEVLYSQVLTSGYHVATINDFMEIAQRAGYMIIDRSAMHPTMKALEG</sequence>
<proteinExistence type="predicted"/>
<evidence type="ECO:0000313" key="1">
    <source>
        <dbReference type="EMBL" id="REF27633.1"/>
    </source>
</evidence>
<dbReference type="EMBL" id="QTUB01000001">
    <property type="protein sequence ID" value="REF27633.1"/>
    <property type="molecule type" value="Genomic_DNA"/>
</dbReference>
<keyword evidence="2" id="KW-1185">Reference proteome</keyword>
<dbReference type="RefSeq" id="WP_170140399.1">
    <property type="nucleotide sequence ID" value="NZ_QTUB01000001.1"/>
</dbReference>
<name>A0A3D9UGW6_9GAMM</name>
<dbReference type="Proteomes" id="UP000256294">
    <property type="component" value="Unassembled WGS sequence"/>
</dbReference>
<reference evidence="1 2" key="1">
    <citation type="submission" date="2018-08" db="EMBL/GenBank/DDBJ databases">
        <title>Genomic Encyclopedia of Archaeal and Bacterial Type Strains, Phase II (KMG-II): from individual species to whole genera.</title>
        <authorList>
            <person name="Goeker M."/>
        </authorList>
    </citation>
    <scope>NUCLEOTIDE SEQUENCE [LARGE SCALE GENOMIC DNA]</scope>
    <source>
        <strain evidence="1 2">DSM 17905</strain>
    </source>
</reference>
<organism evidence="1 2">
    <name type="scientific">Xenorhabdus cabanillasii</name>
    <dbReference type="NCBI Taxonomy" id="351673"/>
    <lineage>
        <taxon>Bacteria</taxon>
        <taxon>Pseudomonadati</taxon>
        <taxon>Pseudomonadota</taxon>
        <taxon>Gammaproteobacteria</taxon>
        <taxon>Enterobacterales</taxon>
        <taxon>Morganellaceae</taxon>
        <taxon>Xenorhabdus</taxon>
    </lineage>
</organism>
<accession>A0A3D9UGW6</accession>
<evidence type="ECO:0000313" key="2">
    <source>
        <dbReference type="Proteomes" id="UP000256294"/>
    </source>
</evidence>
<dbReference type="AlphaFoldDB" id="A0A3D9UGW6"/>